<name>A0ABQ9CP81_9PASS</name>
<accession>A0ABQ9CP81</accession>
<evidence type="ECO:0000313" key="1">
    <source>
        <dbReference type="EMBL" id="KAJ7406619.1"/>
    </source>
</evidence>
<dbReference type="Proteomes" id="UP001145742">
    <property type="component" value="Unassembled WGS sequence"/>
</dbReference>
<sequence length="92" mass="10887">MDMTWHCALTAQKANCVLGCIKRALASRSKEVILLLYYALVRPHLECCIQLWGSQHRNDMELLERVQRRVTKMISMLEHLSYEERLRELRGE</sequence>
<protein>
    <submittedName>
        <fullName evidence="1">Uncharacterized protein</fullName>
    </submittedName>
</protein>
<evidence type="ECO:0000313" key="2">
    <source>
        <dbReference type="Proteomes" id="UP001145742"/>
    </source>
</evidence>
<comment type="caution">
    <text evidence="1">The sequence shown here is derived from an EMBL/GenBank/DDBJ whole genome shotgun (WGS) entry which is preliminary data.</text>
</comment>
<proteinExistence type="predicted"/>
<organism evidence="1 2">
    <name type="scientific">Willisornis vidua</name>
    <name type="common">Xingu scale-backed antbird</name>
    <dbReference type="NCBI Taxonomy" id="1566151"/>
    <lineage>
        <taxon>Eukaryota</taxon>
        <taxon>Metazoa</taxon>
        <taxon>Chordata</taxon>
        <taxon>Craniata</taxon>
        <taxon>Vertebrata</taxon>
        <taxon>Euteleostomi</taxon>
        <taxon>Archelosauria</taxon>
        <taxon>Archosauria</taxon>
        <taxon>Dinosauria</taxon>
        <taxon>Saurischia</taxon>
        <taxon>Theropoda</taxon>
        <taxon>Coelurosauria</taxon>
        <taxon>Aves</taxon>
        <taxon>Neognathae</taxon>
        <taxon>Neoaves</taxon>
        <taxon>Telluraves</taxon>
        <taxon>Australaves</taxon>
        <taxon>Passeriformes</taxon>
        <taxon>Thamnophilidae</taxon>
        <taxon>Willisornis</taxon>
    </lineage>
</organism>
<reference evidence="1" key="1">
    <citation type="submission" date="2019-10" db="EMBL/GenBank/DDBJ databases">
        <authorList>
            <person name="Soares A.E.R."/>
            <person name="Aleixo A."/>
            <person name="Schneider P."/>
            <person name="Miyaki C.Y."/>
            <person name="Schneider M.P."/>
            <person name="Mello C."/>
            <person name="Vasconcelos A.T.R."/>
        </authorList>
    </citation>
    <scope>NUCLEOTIDE SEQUENCE</scope>
    <source>
        <tissue evidence="1">Muscle</tissue>
    </source>
</reference>
<dbReference type="EMBL" id="WHWB01034642">
    <property type="protein sequence ID" value="KAJ7406619.1"/>
    <property type="molecule type" value="Genomic_DNA"/>
</dbReference>
<keyword evidence="2" id="KW-1185">Reference proteome</keyword>
<gene>
    <name evidence="1" type="ORF">WISP_132989</name>
</gene>
<dbReference type="PANTHER" id="PTHR33332">
    <property type="entry name" value="REVERSE TRANSCRIPTASE DOMAIN-CONTAINING PROTEIN"/>
    <property type="match status" value="1"/>
</dbReference>